<comment type="caution">
    <text evidence="8">The sequence shown here is derived from an EMBL/GenBank/DDBJ whole genome shotgun (WGS) entry which is preliminary data.</text>
</comment>
<dbReference type="GO" id="GO:0003677">
    <property type="term" value="F:DNA binding"/>
    <property type="evidence" value="ECO:0007669"/>
    <property type="project" value="UniProtKB-UniRule"/>
</dbReference>
<evidence type="ECO:0008006" key="10">
    <source>
        <dbReference type="Google" id="ProtNLM"/>
    </source>
</evidence>
<dbReference type="Pfam" id="PF00589">
    <property type="entry name" value="Phage_integrase"/>
    <property type="match status" value="1"/>
</dbReference>
<evidence type="ECO:0000256" key="4">
    <source>
        <dbReference type="ARBA" id="ARBA00023172"/>
    </source>
</evidence>
<dbReference type="PANTHER" id="PTHR30349">
    <property type="entry name" value="PHAGE INTEGRASE-RELATED"/>
    <property type="match status" value="1"/>
</dbReference>
<dbReference type="InterPro" id="IPR002104">
    <property type="entry name" value="Integrase_catalytic"/>
</dbReference>
<keyword evidence="3 5" id="KW-0238">DNA-binding</keyword>
<keyword evidence="2" id="KW-0229">DNA integration</keyword>
<dbReference type="InterPro" id="IPR050090">
    <property type="entry name" value="Tyrosine_recombinase_XerCD"/>
</dbReference>
<gene>
    <name evidence="8" type="ORF">BA724_04500</name>
</gene>
<reference evidence="8 9" key="1">
    <citation type="submission" date="2016-06" db="EMBL/GenBank/DDBJ databases">
        <title>Domibacillus iocasae genome sequencing.</title>
        <authorList>
            <person name="Verma A."/>
            <person name="Pal Y."/>
            <person name="Ojha A.K."/>
            <person name="Krishnamurthi S."/>
        </authorList>
    </citation>
    <scope>NUCLEOTIDE SEQUENCE [LARGE SCALE GENOMIC DNA]</scope>
    <source>
        <strain evidence="8 9">DSM 29979</strain>
    </source>
</reference>
<dbReference type="InterPro" id="IPR013762">
    <property type="entry name" value="Integrase-like_cat_sf"/>
</dbReference>
<dbReference type="PROSITE" id="PS51898">
    <property type="entry name" value="TYR_RECOMBINASE"/>
    <property type="match status" value="1"/>
</dbReference>
<evidence type="ECO:0000256" key="1">
    <source>
        <dbReference type="ARBA" id="ARBA00008857"/>
    </source>
</evidence>
<dbReference type="GO" id="GO:0006310">
    <property type="term" value="P:DNA recombination"/>
    <property type="evidence" value="ECO:0007669"/>
    <property type="project" value="UniProtKB-KW"/>
</dbReference>
<dbReference type="CDD" id="cd01189">
    <property type="entry name" value="INT_ICEBs1_C_like"/>
    <property type="match status" value="1"/>
</dbReference>
<evidence type="ECO:0000313" key="9">
    <source>
        <dbReference type="Proteomes" id="UP000095658"/>
    </source>
</evidence>
<comment type="similarity">
    <text evidence="1">Belongs to the 'phage' integrase family.</text>
</comment>
<dbReference type="InterPro" id="IPR004107">
    <property type="entry name" value="Integrase_SAM-like_N"/>
</dbReference>
<protein>
    <recommendedName>
        <fullName evidence="10">Integrase</fullName>
    </recommendedName>
</protein>
<dbReference type="AlphaFoldDB" id="A0A1E7DQE1"/>
<dbReference type="Proteomes" id="UP000095658">
    <property type="component" value="Unassembled WGS sequence"/>
</dbReference>
<evidence type="ECO:0000259" key="6">
    <source>
        <dbReference type="PROSITE" id="PS51898"/>
    </source>
</evidence>
<name>A0A1E7DQE1_9BACI</name>
<dbReference type="GO" id="GO:0015074">
    <property type="term" value="P:DNA integration"/>
    <property type="evidence" value="ECO:0007669"/>
    <property type="project" value="UniProtKB-KW"/>
</dbReference>
<dbReference type="Gene3D" id="1.10.443.10">
    <property type="entry name" value="Intergrase catalytic core"/>
    <property type="match status" value="1"/>
</dbReference>
<dbReference type="Pfam" id="PF14659">
    <property type="entry name" value="Phage_int_SAM_3"/>
    <property type="match status" value="1"/>
</dbReference>
<evidence type="ECO:0000259" key="7">
    <source>
        <dbReference type="PROSITE" id="PS51900"/>
    </source>
</evidence>
<evidence type="ECO:0000256" key="5">
    <source>
        <dbReference type="PROSITE-ProRule" id="PRU01248"/>
    </source>
</evidence>
<dbReference type="Gene3D" id="1.10.150.130">
    <property type="match status" value="1"/>
</dbReference>
<sequence length="383" mass="44592">MSYLKKVDAKNKQGYAWKCTAEGPRDPITGKRRQITRRALTKKEAQAKVDEAIEEMIKQDKRGIGSDVQDMTVRQLFDQWFNLVMKHRLKETTLSSYMNTMQRRVIPVMGDVRVSALNAMFLQKFINDLTEEELSPRYIEYVSTVLYGALEAARKWNVIDVNPLSDVERPRPRKVIYPTWSRDEAQQCLSTALLTNLRMYTIISTAFKTGARRGEVLSLKWSDIDFENKEINIERSLVYDKKGFRFNTPKTKSSVRKIKIGDSLISDLKRWKAHQNELKMIHRRIFVEHDLVFTTETGKPIYPRTMTFMFNQVIKEAGVQKIRFHDLRHTHATLCLESGMSLKEVQDRLGHGNIQTTGNVYAHVTDNMKEKSTQLFEDYISKI</sequence>
<evidence type="ECO:0000256" key="2">
    <source>
        <dbReference type="ARBA" id="ARBA00022908"/>
    </source>
</evidence>
<dbReference type="PANTHER" id="PTHR30349:SF64">
    <property type="entry name" value="PROPHAGE INTEGRASE INTD-RELATED"/>
    <property type="match status" value="1"/>
</dbReference>
<dbReference type="RefSeq" id="WP_069938155.1">
    <property type="nucleotide sequence ID" value="NZ_MAMP01000020.1"/>
</dbReference>
<dbReference type="SUPFAM" id="SSF56349">
    <property type="entry name" value="DNA breaking-rejoining enzymes"/>
    <property type="match status" value="1"/>
</dbReference>
<keyword evidence="9" id="KW-1185">Reference proteome</keyword>
<dbReference type="OrthoDB" id="9803188at2"/>
<dbReference type="PROSITE" id="PS51900">
    <property type="entry name" value="CB"/>
    <property type="match status" value="1"/>
</dbReference>
<dbReference type="InterPro" id="IPR011010">
    <property type="entry name" value="DNA_brk_join_enz"/>
</dbReference>
<evidence type="ECO:0000313" key="8">
    <source>
        <dbReference type="EMBL" id="OES45274.1"/>
    </source>
</evidence>
<dbReference type="STRING" id="1714016.BA724_04500"/>
<feature type="domain" description="Tyr recombinase" evidence="6">
    <location>
        <begin position="175"/>
        <end position="374"/>
    </location>
</feature>
<proteinExistence type="inferred from homology"/>
<feature type="domain" description="Core-binding (CB)" evidence="7">
    <location>
        <begin position="71"/>
        <end position="154"/>
    </location>
</feature>
<dbReference type="InterPro" id="IPR044068">
    <property type="entry name" value="CB"/>
</dbReference>
<accession>A0A1E7DQE1</accession>
<dbReference type="EMBL" id="MAMP01000020">
    <property type="protein sequence ID" value="OES45274.1"/>
    <property type="molecule type" value="Genomic_DNA"/>
</dbReference>
<organism evidence="8 9">
    <name type="scientific">Domibacillus iocasae</name>
    <dbReference type="NCBI Taxonomy" id="1714016"/>
    <lineage>
        <taxon>Bacteria</taxon>
        <taxon>Bacillati</taxon>
        <taxon>Bacillota</taxon>
        <taxon>Bacilli</taxon>
        <taxon>Bacillales</taxon>
        <taxon>Bacillaceae</taxon>
        <taxon>Domibacillus</taxon>
    </lineage>
</organism>
<keyword evidence="4" id="KW-0233">DNA recombination</keyword>
<evidence type="ECO:0000256" key="3">
    <source>
        <dbReference type="ARBA" id="ARBA00023125"/>
    </source>
</evidence>
<dbReference type="InterPro" id="IPR010998">
    <property type="entry name" value="Integrase_recombinase_N"/>
</dbReference>